<sequence length="306" mass="34609">ILRFHPTTSDVGWADASNPRTGCQGVVPSNYITRERGYSAVLDAFRETDRFGAYALLQSQDYLSNFNYVVRPSRGREIEPGCKLHTYKPFKVFPHPVVAPCLRIIKSELLLDGWGSHVLTLLCFETRMKSLQLLKAESRIAYSLRLYHFTHLIMQTSANWAFALYDLDAKQTGDLPFRAGDILQTLQPHPFGNDDGWIIAFNPRTGSKGEVPSNYLTWERGYSAALDAFRETDRSNAASLLQSQDYLSNFNYVVRPSREANTMAISVRTANGPVKNYKVYFSLKNDLEAGCRLQAYKPFKASLPLT</sequence>
<keyword evidence="5" id="KW-1185">Reference proteome</keyword>
<reference evidence="4 5" key="2">
    <citation type="submission" date="2018-11" db="EMBL/GenBank/DDBJ databases">
        <authorList>
            <consortium name="Pathogen Informatics"/>
        </authorList>
    </citation>
    <scope>NUCLEOTIDE SEQUENCE [LARGE SCALE GENOMIC DNA]</scope>
</reference>
<protein>
    <submittedName>
        <fullName evidence="6">SH3 domain-containing protein</fullName>
    </submittedName>
</protein>
<dbReference type="WBParaSite" id="TASK_0000231101-mRNA-1">
    <property type="protein sequence ID" value="TASK_0000231101-mRNA-1"/>
    <property type="gene ID" value="TASK_0000231101"/>
</dbReference>
<dbReference type="EMBL" id="UYRS01001423">
    <property type="protein sequence ID" value="VDK24831.1"/>
    <property type="molecule type" value="Genomic_DNA"/>
</dbReference>
<evidence type="ECO:0000313" key="4">
    <source>
        <dbReference type="EMBL" id="VDK24831.1"/>
    </source>
</evidence>
<name>A0A0R3VY17_TAEAS</name>
<reference evidence="6" key="1">
    <citation type="submission" date="2017-02" db="UniProtKB">
        <authorList>
            <consortium name="WormBaseParasite"/>
        </authorList>
    </citation>
    <scope>IDENTIFICATION</scope>
</reference>
<organism evidence="6">
    <name type="scientific">Taenia asiatica</name>
    <name type="common">Asian tapeworm</name>
    <dbReference type="NCBI Taxonomy" id="60517"/>
    <lineage>
        <taxon>Eukaryota</taxon>
        <taxon>Metazoa</taxon>
        <taxon>Spiralia</taxon>
        <taxon>Lophotrochozoa</taxon>
        <taxon>Platyhelminthes</taxon>
        <taxon>Cestoda</taxon>
        <taxon>Eucestoda</taxon>
        <taxon>Cyclophyllidea</taxon>
        <taxon>Taeniidae</taxon>
        <taxon>Taenia</taxon>
    </lineage>
</organism>
<dbReference type="SUPFAM" id="SSF50044">
    <property type="entry name" value="SH3-domain"/>
    <property type="match status" value="1"/>
</dbReference>
<evidence type="ECO:0000313" key="6">
    <source>
        <dbReference type="WBParaSite" id="TASK_0000231101-mRNA-1"/>
    </source>
</evidence>
<dbReference type="Proteomes" id="UP000282613">
    <property type="component" value="Unassembled WGS sequence"/>
</dbReference>
<accession>A0A0R3VY17</accession>
<dbReference type="OrthoDB" id="443981at2759"/>
<feature type="domain" description="SH3" evidence="3">
    <location>
        <begin position="156"/>
        <end position="221"/>
    </location>
</feature>
<dbReference type="InterPro" id="IPR036028">
    <property type="entry name" value="SH3-like_dom_sf"/>
</dbReference>
<dbReference type="Pfam" id="PF00018">
    <property type="entry name" value="SH3_1"/>
    <property type="match status" value="1"/>
</dbReference>
<evidence type="ECO:0000259" key="3">
    <source>
        <dbReference type="PROSITE" id="PS50002"/>
    </source>
</evidence>
<proteinExistence type="predicted"/>
<dbReference type="PROSITE" id="PS50002">
    <property type="entry name" value="SH3"/>
    <property type="match status" value="1"/>
</dbReference>
<dbReference type="InterPro" id="IPR001452">
    <property type="entry name" value="SH3_domain"/>
</dbReference>
<evidence type="ECO:0000256" key="2">
    <source>
        <dbReference type="PROSITE-ProRule" id="PRU00192"/>
    </source>
</evidence>
<keyword evidence="1 2" id="KW-0728">SH3 domain</keyword>
<gene>
    <name evidence="4" type="ORF">TASK_LOCUS2312</name>
</gene>
<dbReference type="Gene3D" id="2.30.30.40">
    <property type="entry name" value="SH3 Domains"/>
    <property type="match status" value="1"/>
</dbReference>
<dbReference type="SMART" id="SM00326">
    <property type="entry name" value="SH3"/>
    <property type="match status" value="1"/>
</dbReference>
<dbReference type="STRING" id="60517.A0A0R3VY17"/>
<evidence type="ECO:0000313" key="5">
    <source>
        <dbReference type="Proteomes" id="UP000282613"/>
    </source>
</evidence>
<evidence type="ECO:0000256" key="1">
    <source>
        <dbReference type="ARBA" id="ARBA00022443"/>
    </source>
</evidence>
<dbReference type="AlphaFoldDB" id="A0A0R3VY17"/>